<gene>
    <name evidence="1" type="ORF">N0V84_011227</name>
</gene>
<proteinExistence type="predicted"/>
<comment type="caution">
    <text evidence="1">The sequence shown here is derived from an EMBL/GenBank/DDBJ whole genome shotgun (WGS) entry which is preliminary data.</text>
</comment>
<reference evidence="1" key="1">
    <citation type="submission" date="2022-10" db="EMBL/GenBank/DDBJ databases">
        <title>Tapping the CABI collections for fungal endophytes: first genome assemblies for Collariella, Neodidymelliopsis, Ascochyta clinopodiicola, Didymella pomorum, Didymosphaeria variabile, Neocosmospora piperis and Neocucurbitaria cava.</title>
        <authorList>
            <person name="Hill R."/>
        </authorList>
    </citation>
    <scope>NUCLEOTIDE SEQUENCE</scope>
    <source>
        <strain evidence="1">IMI 366586</strain>
    </source>
</reference>
<sequence>MIPKTQKQWIIRGSDGFESLEFQKEAPVPSIGDQDVLVQSIIDHSQASFSRRFPQLSRPSDPQGKSYAHYLYFNDGI</sequence>
<dbReference type="OrthoDB" id="9930022at2759"/>
<dbReference type="AlphaFoldDB" id="A0A9W8W499"/>
<dbReference type="EMBL" id="JAPEUR010000404">
    <property type="protein sequence ID" value="KAJ4309935.1"/>
    <property type="molecule type" value="Genomic_DNA"/>
</dbReference>
<name>A0A9W8W499_9HYPO</name>
<dbReference type="Proteomes" id="UP001140502">
    <property type="component" value="Unassembled WGS sequence"/>
</dbReference>
<evidence type="ECO:0000313" key="2">
    <source>
        <dbReference type="Proteomes" id="UP001140502"/>
    </source>
</evidence>
<evidence type="ECO:0000313" key="1">
    <source>
        <dbReference type="EMBL" id="KAJ4309935.1"/>
    </source>
</evidence>
<keyword evidence="2" id="KW-1185">Reference proteome</keyword>
<accession>A0A9W8W499</accession>
<protein>
    <submittedName>
        <fullName evidence="1">Uncharacterized protein</fullName>
    </submittedName>
</protein>
<dbReference type="Gene3D" id="3.90.180.10">
    <property type="entry name" value="Medium-chain alcohol dehydrogenases, catalytic domain"/>
    <property type="match status" value="1"/>
</dbReference>
<organism evidence="1 2">
    <name type="scientific">Fusarium piperis</name>
    <dbReference type="NCBI Taxonomy" id="1435070"/>
    <lineage>
        <taxon>Eukaryota</taxon>
        <taxon>Fungi</taxon>
        <taxon>Dikarya</taxon>
        <taxon>Ascomycota</taxon>
        <taxon>Pezizomycotina</taxon>
        <taxon>Sordariomycetes</taxon>
        <taxon>Hypocreomycetidae</taxon>
        <taxon>Hypocreales</taxon>
        <taxon>Nectriaceae</taxon>
        <taxon>Fusarium</taxon>
        <taxon>Fusarium solani species complex</taxon>
    </lineage>
</organism>